<proteinExistence type="predicted"/>
<dbReference type="AlphaFoldDB" id="A0A6H5IET6"/>
<protein>
    <recommendedName>
        <fullName evidence="7">Protein kinase domain-containing protein</fullName>
    </recommendedName>
</protein>
<dbReference type="InterPro" id="IPR043969">
    <property type="entry name" value="MAP3K_PH"/>
</dbReference>
<evidence type="ECO:0000256" key="5">
    <source>
        <dbReference type="ARBA" id="ARBA00022840"/>
    </source>
</evidence>
<dbReference type="Pfam" id="PF13281">
    <property type="entry name" value="MAP3K_TRAF_bd"/>
    <property type="match status" value="1"/>
</dbReference>
<dbReference type="InterPro" id="IPR046873">
    <property type="entry name" value="HisK-N-like"/>
</dbReference>
<keyword evidence="5 6" id="KW-0067">ATP-binding</keyword>
<evidence type="ECO:0000313" key="9">
    <source>
        <dbReference type="Proteomes" id="UP000479190"/>
    </source>
</evidence>
<dbReference type="SUPFAM" id="SSF56112">
    <property type="entry name" value="Protein kinase-like (PK-like)"/>
    <property type="match status" value="1"/>
</dbReference>
<dbReference type="EMBL" id="CADCXV010000765">
    <property type="protein sequence ID" value="CAB0034986.1"/>
    <property type="molecule type" value="Genomic_DNA"/>
</dbReference>
<keyword evidence="1" id="KW-0723">Serine/threonine-protein kinase</keyword>
<dbReference type="Gene3D" id="1.10.510.10">
    <property type="entry name" value="Transferase(Phosphotransferase) domain 1"/>
    <property type="match status" value="1"/>
</dbReference>
<dbReference type="SMART" id="SM00220">
    <property type="entry name" value="S_TKc"/>
    <property type="match status" value="1"/>
</dbReference>
<evidence type="ECO:0000256" key="6">
    <source>
        <dbReference type="PROSITE-ProRule" id="PRU10141"/>
    </source>
</evidence>
<dbReference type="InterPro" id="IPR011009">
    <property type="entry name" value="Kinase-like_dom_sf"/>
</dbReference>
<dbReference type="Pfam" id="PF19039">
    <property type="entry name" value="ASK_PH"/>
    <property type="match status" value="1"/>
</dbReference>
<dbReference type="Gene3D" id="1.25.40.10">
    <property type="entry name" value="Tetratricopeptide repeat domain"/>
    <property type="match status" value="1"/>
</dbReference>
<organism evidence="8 9">
    <name type="scientific">Trichogramma brassicae</name>
    <dbReference type="NCBI Taxonomy" id="86971"/>
    <lineage>
        <taxon>Eukaryota</taxon>
        <taxon>Metazoa</taxon>
        <taxon>Ecdysozoa</taxon>
        <taxon>Arthropoda</taxon>
        <taxon>Hexapoda</taxon>
        <taxon>Insecta</taxon>
        <taxon>Pterygota</taxon>
        <taxon>Neoptera</taxon>
        <taxon>Endopterygota</taxon>
        <taxon>Hymenoptera</taxon>
        <taxon>Apocrita</taxon>
        <taxon>Proctotrupomorpha</taxon>
        <taxon>Chalcidoidea</taxon>
        <taxon>Trichogrammatidae</taxon>
        <taxon>Trichogramma</taxon>
    </lineage>
</organism>
<dbReference type="PROSITE" id="PS00107">
    <property type="entry name" value="PROTEIN_KINASE_ATP"/>
    <property type="match status" value="1"/>
</dbReference>
<feature type="binding site" evidence="6">
    <location>
        <position position="462"/>
    </location>
    <ligand>
        <name>ATP</name>
        <dbReference type="ChEBI" id="CHEBI:30616"/>
    </ligand>
</feature>
<dbReference type="Pfam" id="PF20302">
    <property type="entry name" value="HisK-N-like"/>
    <property type="match status" value="1"/>
</dbReference>
<dbReference type="OrthoDB" id="275301at2759"/>
<dbReference type="InterPro" id="IPR025136">
    <property type="entry name" value="MAP3K_TRAF-bd"/>
</dbReference>
<dbReference type="InterPro" id="IPR000719">
    <property type="entry name" value="Prot_kinase_dom"/>
</dbReference>
<evidence type="ECO:0000256" key="4">
    <source>
        <dbReference type="ARBA" id="ARBA00022777"/>
    </source>
</evidence>
<keyword evidence="9" id="KW-1185">Reference proteome</keyword>
<evidence type="ECO:0000259" key="7">
    <source>
        <dbReference type="PROSITE" id="PS50011"/>
    </source>
</evidence>
<accession>A0A6H5IET6</accession>
<feature type="domain" description="Protein kinase" evidence="7">
    <location>
        <begin position="433"/>
        <end position="691"/>
    </location>
</feature>
<dbReference type="GO" id="GO:0000165">
    <property type="term" value="P:MAPK cascade"/>
    <property type="evidence" value="ECO:0007669"/>
    <property type="project" value="InterPro"/>
</dbReference>
<gene>
    <name evidence="8" type="ORF">TBRA_LOCUS6884</name>
</gene>
<dbReference type="GO" id="GO:0004674">
    <property type="term" value="F:protein serine/threonine kinase activity"/>
    <property type="evidence" value="ECO:0007669"/>
    <property type="project" value="UniProtKB-KW"/>
</dbReference>
<dbReference type="PANTHER" id="PTHR11584:SF394">
    <property type="entry name" value="APOPTOTIC SIGNAL-REGULATING KINASE 1, ISOFORM C"/>
    <property type="match status" value="1"/>
</dbReference>
<dbReference type="PROSITE" id="PS50011">
    <property type="entry name" value="PROTEIN_KINASE_DOM"/>
    <property type="match status" value="1"/>
</dbReference>
<dbReference type="GO" id="GO:0005524">
    <property type="term" value="F:ATP binding"/>
    <property type="evidence" value="ECO:0007669"/>
    <property type="project" value="UniProtKB-UniRule"/>
</dbReference>
<keyword evidence="4" id="KW-0418">Kinase</keyword>
<evidence type="ECO:0000256" key="1">
    <source>
        <dbReference type="ARBA" id="ARBA00022527"/>
    </source>
</evidence>
<dbReference type="PANTHER" id="PTHR11584">
    <property type="entry name" value="SERINE/THREONINE PROTEIN KINASE"/>
    <property type="match status" value="1"/>
</dbReference>
<evidence type="ECO:0000313" key="8">
    <source>
        <dbReference type="EMBL" id="CAB0034986.1"/>
    </source>
</evidence>
<evidence type="ECO:0000256" key="3">
    <source>
        <dbReference type="ARBA" id="ARBA00022741"/>
    </source>
</evidence>
<reference evidence="8 9" key="1">
    <citation type="submission" date="2020-02" db="EMBL/GenBank/DDBJ databases">
        <authorList>
            <person name="Ferguson B K."/>
        </authorList>
    </citation>
    <scope>NUCLEOTIDE SEQUENCE [LARGE SCALE GENOMIC DNA]</scope>
</reference>
<name>A0A6H5IET6_9HYME</name>
<keyword evidence="2" id="KW-0808">Transferase</keyword>
<dbReference type="Gene3D" id="3.30.200.20">
    <property type="entry name" value="Phosphorylase Kinase, domain 1"/>
    <property type="match status" value="1"/>
</dbReference>
<dbReference type="Pfam" id="PF00069">
    <property type="entry name" value="Pkinase"/>
    <property type="match status" value="1"/>
</dbReference>
<dbReference type="InterPro" id="IPR011990">
    <property type="entry name" value="TPR-like_helical_dom_sf"/>
</dbReference>
<dbReference type="InterPro" id="IPR017441">
    <property type="entry name" value="Protein_kinase_ATP_BS"/>
</dbReference>
<evidence type="ECO:0000256" key="2">
    <source>
        <dbReference type="ARBA" id="ARBA00022679"/>
    </source>
</evidence>
<dbReference type="PROSITE" id="PS00108">
    <property type="entry name" value="PROTEIN_KINASE_ST"/>
    <property type="match status" value="1"/>
</dbReference>
<dbReference type="InterPro" id="IPR008271">
    <property type="entry name" value="Ser/Thr_kinase_AS"/>
</dbReference>
<sequence length="952" mass="109602">MSFDENLINFNIYRAHKREKFLSDLEEKRESLKRGELEKELKAMMMRLDDPTIFSTELVVNYLSALRDVSDYDSMVQLCEKLLALPSQKHIMETTEIIYLYAFALNRRKKAGDKEKVLHVVEQALKVKKNVVPDMVCLCGRIYKEMYVESNLKDKNSLQKAIHWYRKGYEVEPNEYAAINLATLLVVDGFEITTNQELKNLVLRLSHIIGKKGDIYHVKDYWSVATYFESSVLGKYYQEAYFAAEAMLMLNPPTWCLLSTIGNIRLISKYRDKKPKTPLERMFVFWMDFFIEATKKKAEVANNIRFPIVILEDTHVLIPSYVVFHLGDYEKTMQITNTCLEGMRKKCKNQHDFVYKARHIYAIGLCKKDERQVVLYVKHGFRIFIYFPSDACKRRFYELLKILVKNPKVMGDMDDYMDSPLTKQEFEYELDPEGNRILLGKGTFGSVYVARDVDAKVKVAVKEIKEEKINDVEKFHEEVSLHSELRHRNIVQYIGSISQDGYVKIFMENVPGGSLTSLLKTKLKNLIKTPVTMAYYTQQMFEGVNYLHGQKIIHRDIKGENVLINTYNGCVKISDFGMSTRLENLSQYTKSFRGTMVYMAPEVIERGHQGYGAPADVWSLGCTVMEMATGKPPFLELGSPQAAVFKVGLYKDHPPIPDEMPNIIKKFVMRCFEPDPEKRKTCAQLLNDPFVELALKYLDVKPISVDFKTPYNNTTTDKIPESLDSFGDVIPIIELSEHKFPSCSTPGSSASTISPEFDIPNTIDIPSTKSVLEIKNGSEENEKPYLLSKESQNRITLERVINEEETKMSSLWRENFKNLFKSETFLKTKHFVKLVAAMKSYIATDDGNIIKNTIKELKEEVSDEPSAVNQLSSAVNVFQDTVKSILKTRGFKPHWISSLDDVAKTAVVAVLQVLTPEMCLKKCHKVGDELKIWRAILQHRKFSVNEKFQQTE</sequence>
<dbReference type="Proteomes" id="UP000479190">
    <property type="component" value="Unassembled WGS sequence"/>
</dbReference>
<keyword evidence="3 6" id="KW-0547">Nucleotide-binding</keyword>